<dbReference type="InterPro" id="IPR032394">
    <property type="entry name" value="Anoct_dimer"/>
</dbReference>
<evidence type="ECO:0000256" key="2">
    <source>
        <dbReference type="ARBA" id="ARBA00009671"/>
    </source>
</evidence>
<reference evidence="11" key="1">
    <citation type="submission" date="2022-07" db="EMBL/GenBank/DDBJ databases">
        <authorList>
            <person name="Trinca V."/>
            <person name="Uliana J.V.C."/>
            <person name="Torres T.T."/>
            <person name="Ward R.J."/>
            <person name="Monesi N."/>
        </authorList>
    </citation>
    <scope>NUCLEOTIDE SEQUENCE</scope>
    <source>
        <strain evidence="11">HSMRA1968</strain>
        <tissue evidence="11">Whole embryos</tissue>
    </source>
</reference>
<accession>A0A9Q0RZK3</accession>
<comment type="similarity">
    <text evidence="2 8">Belongs to the anoctamin family.</text>
</comment>
<feature type="transmembrane region" description="Helical" evidence="8">
    <location>
        <begin position="522"/>
        <end position="544"/>
    </location>
</feature>
<organism evidence="11 12">
    <name type="scientific">Pseudolycoriella hygida</name>
    <dbReference type="NCBI Taxonomy" id="35572"/>
    <lineage>
        <taxon>Eukaryota</taxon>
        <taxon>Metazoa</taxon>
        <taxon>Ecdysozoa</taxon>
        <taxon>Arthropoda</taxon>
        <taxon>Hexapoda</taxon>
        <taxon>Insecta</taxon>
        <taxon>Pterygota</taxon>
        <taxon>Neoptera</taxon>
        <taxon>Endopterygota</taxon>
        <taxon>Diptera</taxon>
        <taxon>Nematocera</taxon>
        <taxon>Sciaroidea</taxon>
        <taxon>Sciaridae</taxon>
        <taxon>Pseudolycoriella</taxon>
    </lineage>
</organism>
<feature type="transmembrane region" description="Helical" evidence="8">
    <location>
        <begin position="397"/>
        <end position="414"/>
    </location>
</feature>
<dbReference type="InterPro" id="IPR007632">
    <property type="entry name" value="Anoctamin"/>
</dbReference>
<dbReference type="GO" id="GO:0005886">
    <property type="term" value="C:plasma membrane"/>
    <property type="evidence" value="ECO:0007669"/>
    <property type="project" value="UniProtKB-SubCell"/>
</dbReference>
<dbReference type="EMBL" id="WJQU01000003">
    <property type="protein sequence ID" value="KAJ6638053.1"/>
    <property type="molecule type" value="Genomic_DNA"/>
</dbReference>
<name>A0A9Q0RZK3_9DIPT</name>
<protein>
    <recommendedName>
        <fullName evidence="8">Anoctamin</fullName>
    </recommendedName>
</protein>
<keyword evidence="3" id="KW-1003">Cell membrane</keyword>
<dbReference type="InterPro" id="IPR049452">
    <property type="entry name" value="Anoctamin_TM"/>
</dbReference>
<dbReference type="GO" id="GO:0046983">
    <property type="term" value="F:protein dimerization activity"/>
    <property type="evidence" value="ECO:0007669"/>
    <property type="project" value="InterPro"/>
</dbReference>
<dbReference type="AlphaFoldDB" id="A0A9Q0RZK3"/>
<keyword evidence="7" id="KW-0325">Glycoprotein</keyword>
<keyword evidence="12" id="KW-1185">Reference proteome</keyword>
<evidence type="ECO:0000256" key="4">
    <source>
        <dbReference type="ARBA" id="ARBA00022692"/>
    </source>
</evidence>
<keyword evidence="4 8" id="KW-0812">Transmembrane</keyword>
<dbReference type="PANTHER" id="PTHR12308">
    <property type="entry name" value="ANOCTAMIN"/>
    <property type="match status" value="1"/>
</dbReference>
<evidence type="ECO:0000256" key="6">
    <source>
        <dbReference type="ARBA" id="ARBA00023136"/>
    </source>
</evidence>
<dbReference type="Proteomes" id="UP001151699">
    <property type="component" value="Chromosome X"/>
</dbReference>
<evidence type="ECO:0000256" key="1">
    <source>
        <dbReference type="ARBA" id="ARBA00004651"/>
    </source>
</evidence>
<dbReference type="GO" id="GO:0005254">
    <property type="term" value="F:chloride channel activity"/>
    <property type="evidence" value="ECO:0007669"/>
    <property type="project" value="TreeGrafter"/>
</dbReference>
<feature type="transmembrane region" description="Helical" evidence="8">
    <location>
        <begin position="571"/>
        <end position="589"/>
    </location>
</feature>
<evidence type="ECO:0000259" key="10">
    <source>
        <dbReference type="Pfam" id="PF16178"/>
    </source>
</evidence>
<evidence type="ECO:0000313" key="12">
    <source>
        <dbReference type="Proteomes" id="UP001151699"/>
    </source>
</evidence>
<evidence type="ECO:0000256" key="5">
    <source>
        <dbReference type="ARBA" id="ARBA00022989"/>
    </source>
</evidence>
<evidence type="ECO:0000256" key="7">
    <source>
        <dbReference type="ARBA" id="ARBA00023180"/>
    </source>
</evidence>
<gene>
    <name evidence="11" type="primary">Ano1_1</name>
    <name evidence="11" type="ORF">Bhyg_10786</name>
</gene>
<evidence type="ECO:0000256" key="8">
    <source>
        <dbReference type="RuleBase" id="RU280814"/>
    </source>
</evidence>
<feature type="transmembrane region" description="Helical" evidence="8">
    <location>
        <begin position="848"/>
        <end position="873"/>
    </location>
</feature>
<evidence type="ECO:0000313" key="11">
    <source>
        <dbReference type="EMBL" id="KAJ6638053.1"/>
    </source>
</evidence>
<sequence>MDVRQHEDSELDSEMDDRDSIYLDTISLASEYPNRKSMSLSRQTIYHSAEDIQGSAATDANTLFKRNEQLDGLAAGQMAFGKYGQNDETWRRFQDGERTVDFVLAYAADDPHPRNADKRKAFESNLQNEGLELEREETQKIHFVKIHAPTKVLCSYCEILKIKMPIKRVPEQDDINVPEFQLMQRMKSFFGRPFDFVKLDPTLFPEKEYKLTHSYSRNYKYLFDVDSPDFFSQSTSIAVVQFILERQRFSDDDDSQNNVGIEKLLSDGVYQASYPLHDGDCSIPGSQRSLLFNEWAAVNKWIKHQPLDNIKEYFGVKIALYFAWLGFYTHMLIPASVVGLLCFLYGLITLFSNRISKDICYSKNATLMCPQCDEQCDYWYLGSTCVYSYITYLFDNNMTVVFASFMSFWAVLYLELWKRYSAKLIHRWGLADFSHQAEHPRPQYLSRLRNIENKKFNVVHRVLEPHVPFWKVKFPMYVMSFSVIFLFIFLAFAVVFGITIYRMSLIYSRKFYGHSDNISYQIVFLPATTAVLNLIIITALNYVYDYLAVYLTNLEYRRTQTEYDESLTLKIYLFQFVNYYSSIFYIAYLKGKFVGYPAKYNRIFGFRQEECSPGGCLLELCIQLVIIMVGKQALNAIVEMLIPFLIKSFNTVRNKMYKTDTGDGTVQLISCNQWTNDYKLLAWSPRGLFDDYLEMIIQYGFVTLFVVAFPLAPLFALLNNVFEMRLDAKKFLKYYRRPVPTRVKDIGVWFNIMSILGRIAVVSSAFIIAFSSNFIPRMVYMMRVNENHTDEGYLEHSLAYFRTIDFQNGTAPLKSAFFNVTECRYSEYRNHPDSDAPYKRPAIYWHILAARLAFFVVFQNVVGFVQMIVAWAIPDVPRKLSDQIKREEYLTREIIIDHELQRAVAAREREQSPNFTRNMGNSLRLRKANGENTANTELFNIFFFE</sequence>
<feature type="transmembrane region" description="Helical" evidence="8">
    <location>
        <begin position="477"/>
        <end position="501"/>
    </location>
</feature>
<feature type="transmembrane region" description="Helical" evidence="8">
    <location>
        <begin position="321"/>
        <end position="348"/>
    </location>
</feature>
<dbReference type="Pfam" id="PF04547">
    <property type="entry name" value="Anoctamin"/>
    <property type="match status" value="1"/>
</dbReference>
<evidence type="ECO:0000256" key="3">
    <source>
        <dbReference type="ARBA" id="ARBA00022475"/>
    </source>
</evidence>
<feature type="domain" description="Anoctamin dimerisation" evidence="10">
    <location>
        <begin position="93"/>
        <end position="307"/>
    </location>
</feature>
<feature type="transmembrane region" description="Helical" evidence="8">
    <location>
        <begin position="696"/>
        <end position="718"/>
    </location>
</feature>
<comment type="subcellular location">
    <subcellularLocation>
        <location evidence="1">Cell membrane</location>
        <topology evidence="1">Multi-pass membrane protein</topology>
    </subcellularLocation>
    <subcellularLocation>
        <location evidence="8">Membrane</location>
        <topology evidence="8">Multi-pass membrane protein</topology>
    </subcellularLocation>
</comment>
<evidence type="ECO:0000259" key="9">
    <source>
        <dbReference type="Pfam" id="PF04547"/>
    </source>
</evidence>
<feature type="transmembrane region" description="Helical" evidence="8">
    <location>
        <begin position="748"/>
        <end position="775"/>
    </location>
</feature>
<keyword evidence="5 8" id="KW-1133">Transmembrane helix</keyword>
<comment type="caution">
    <text evidence="11">The sequence shown here is derived from an EMBL/GenBank/DDBJ whole genome shotgun (WGS) entry which is preliminary data.</text>
</comment>
<keyword evidence="6 8" id="KW-0472">Membrane</keyword>
<dbReference type="OrthoDB" id="296386at2759"/>
<feature type="domain" description="Anoctamin transmembrane" evidence="9">
    <location>
        <begin position="310"/>
        <end position="887"/>
    </location>
</feature>
<dbReference type="Pfam" id="PF16178">
    <property type="entry name" value="Anoct_dimer"/>
    <property type="match status" value="1"/>
</dbReference>
<proteinExistence type="inferred from homology"/>
<dbReference type="PANTHER" id="PTHR12308:SF83">
    <property type="entry name" value="ANOCTAMIN"/>
    <property type="match status" value="1"/>
</dbReference>